<dbReference type="CDD" id="cd18321">
    <property type="entry name" value="BTB_POZ_EloC"/>
    <property type="match status" value="1"/>
</dbReference>
<reference evidence="7" key="2">
    <citation type="submission" date="2023-05" db="EMBL/GenBank/DDBJ databases">
        <authorList>
            <consortium name="Lawrence Berkeley National Laboratory"/>
            <person name="Steindorff A."/>
            <person name="Hensen N."/>
            <person name="Bonometti L."/>
            <person name="Westerberg I."/>
            <person name="Brannstrom I.O."/>
            <person name="Guillou S."/>
            <person name="Cros-Aarteil S."/>
            <person name="Calhoun S."/>
            <person name="Haridas S."/>
            <person name="Kuo A."/>
            <person name="Mondo S."/>
            <person name="Pangilinan J."/>
            <person name="Riley R."/>
            <person name="Labutti K."/>
            <person name="Andreopoulos B."/>
            <person name="Lipzen A."/>
            <person name="Chen C."/>
            <person name="Yanf M."/>
            <person name="Daum C."/>
            <person name="Ng V."/>
            <person name="Clum A."/>
            <person name="Ohm R."/>
            <person name="Martin F."/>
            <person name="Silar P."/>
            <person name="Natvig D."/>
            <person name="Lalanne C."/>
            <person name="Gautier V."/>
            <person name="Ament-Velasquez S.L."/>
            <person name="Kruys A."/>
            <person name="Hutchinson M.I."/>
            <person name="Powell A.J."/>
            <person name="Barry K."/>
            <person name="Miller A.N."/>
            <person name="Grigoriev I.V."/>
            <person name="Debuchy R."/>
            <person name="Gladieux P."/>
            <person name="Thoren M.H."/>
            <person name="Johannesson H."/>
        </authorList>
    </citation>
    <scope>NUCLEOTIDE SEQUENCE</scope>
    <source>
        <strain evidence="7">PSN309</strain>
    </source>
</reference>
<dbReference type="GO" id="GO:0005634">
    <property type="term" value="C:nucleus"/>
    <property type="evidence" value="ECO:0007669"/>
    <property type="project" value="UniProtKB-SubCell"/>
</dbReference>
<proteinExistence type="inferred from homology"/>
<dbReference type="FunFam" id="3.30.710.10:FF:000035">
    <property type="entry name" value="Elongin C transcription elongation factor"/>
    <property type="match status" value="1"/>
</dbReference>
<evidence type="ECO:0000256" key="1">
    <source>
        <dbReference type="ARBA" id="ARBA00004123"/>
    </source>
</evidence>
<dbReference type="EMBL" id="MU864367">
    <property type="protein sequence ID" value="KAK4190290.1"/>
    <property type="molecule type" value="Genomic_DNA"/>
</dbReference>
<reference evidence="7" key="1">
    <citation type="journal article" date="2023" name="Mol. Phylogenet. Evol.">
        <title>Genome-scale phylogeny and comparative genomics of the fungal order Sordariales.</title>
        <authorList>
            <person name="Hensen N."/>
            <person name="Bonometti L."/>
            <person name="Westerberg I."/>
            <person name="Brannstrom I.O."/>
            <person name="Guillou S."/>
            <person name="Cros-Aarteil S."/>
            <person name="Calhoun S."/>
            <person name="Haridas S."/>
            <person name="Kuo A."/>
            <person name="Mondo S."/>
            <person name="Pangilinan J."/>
            <person name="Riley R."/>
            <person name="LaButti K."/>
            <person name="Andreopoulos B."/>
            <person name="Lipzen A."/>
            <person name="Chen C."/>
            <person name="Yan M."/>
            <person name="Daum C."/>
            <person name="Ng V."/>
            <person name="Clum A."/>
            <person name="Steindorff A."/>
            <person name="Ohm R.A."/>
            <person name="Martin F."/>
            <person name="Silar P."/>
            <person name="Natvig D.O."/>
            <person name="Lalanne C."/>
            <person name="Gautier V."/>
            <person name="Ament-Velasquez S.L."/>
            <person name="Kruys A."/>
            <person name="Hutchinson M.I."/>
            <person name="Powell A.J."/>
            <person name="Barry K."/>
            <person name="Miller A.N."/>
            <person name="Grigoriev I.V."/>
            <person name="Debuchy R."/>
            <person name="Gladieux P."/>
            <person name="Hiltunen Thoren M."/>
            <person name="Johannesson H."/>
        </authorList>
    </citation>
    <scope>NUCLEOTIDE SEQUENCE</scope>
    <source>
        <strain evidence="7">PSN309</strain>
    </source>
</reference>
<accession>A0AAN6WY27</accession>
<dbReference type="SUPFAM" id="SSF54695">
    <property type="entry name" value="POZ domain"/>
    <property type="match status" value="1"/>
</dbReference>
<dbReference type="InterPro" id="IPR001232">
    <property type="entry name" value="SKP1-like"/>
</dbReference>
<dbReference type="InterPro" id="IPR039948">
    <property type="entry name" value="ELC1"/>
</dbReference>
<organism evidence="7 8">
    <name type="scientific">Podospora australis</name>
    <dbReference type="NCBI Taxonomy" id="1536484"/>
    <lineage>
        <taxon>Eukaryota</taxon>
        <taxon>Fungi</taxon>
        <taxon>Dikarya</taxon>
        <taxon>Ascomycota</taxon>
        <taxon>Pezizomycotina</taxon>
        <taxon>Sordariomycetes</taxon>
        <taxon>Sordariomycetidae</taxon>
        <taxon>Sordariales</taxon>
        <taxon>Podosporaceae</taxon>
        <taxon>Podospora</taxon>
    </lineage>
</organism>
<comment type="function">
    <text evidence="5">Essential component of the SCF (SKP1-CUL1-F-box protein) E3 ubiquitin ligase complexes, which mediate the ubiquitination and subsequent proteasomal degradation of target proteins. Controls sulfur metabolite repression, probably by mediating the inactivation or degradation of the metR transcription factor.</text>
</comment>
<dbReference type="PANTHER" id="PTHR20648">
    <property type="entry name" value="ELONGIN-C"/>
    <property type="match status" value="1"/>
</dbReference>
<evidence type="ECO:0000259" key="6">
    <source>
        <dbReference type="Pfam" id="PF03931"/>
    </source>
</evidence>
<comment type="subcellular location">
    <subcellularLocation>
        <location evidence="1">Nucleus</location>
    </subcellularLocation>
</comment>
<evidence type="ECO:0000256" key="4">
    <source>
        <dbReference type="ARBA" id="ARBA00023242"/>
    </source>
</evidence>
<comment type="caution">
    <text evidence="7">The sequence shown here is derived from an EMBL/GenBank/DDBJ whole genome shotgun (WGS) entry which is preliminary data.</text>
</comment>
<evidence type="ECO:0000313" key="7">
    <source>
        <dbReference type="EMBL" id="KAK4190290.1"/>
    </source>
</evidence>
<sequence length="116" mass="13093">MAFNGNSGNGAPSEYITLISSDDFEFTVLREAALISKTISRTLSNPMMEARTGVCHFPEIRGVVLEKVVEYFHYWYKHRDQLDVPDMPIPVELCLELLMAADYLGMDSKPASRDAF</sequence>
<evidence type="ECO:0000256" key="3">
    <source>
        <dbReference type="ARBA" id="ARBA00021347"/>
    </source>
</evidence>
<dbReference type="AlphaFoldDB" id="A0AAN6WY27"/>
<evidence type="ECO:0000256" key="5">
    <source>
        <dbReference type="ARBA" id="ARBA00045385"/>
    </source>
</evidence>
<dbReference type="Proteomes" id="UP001302126">
    <property type="component" value="Unassembled WGS sequence"/>
</dbReference>
<keyword evidence="8" id="KW-1185">Reference proteome</keyword>
<evidence type="ECO:0000256" key="2">
    <source>
        <dbReference type="ARBA" id="ARBA00009993"/>
    </source>
</evidence>
<dbReference type="Gene3D" id="3.30.710.10">
    <property type="entry name" value="Potassium Channel Kv1.1, Chain A"/>
    <property type="match status" value="1"/>
</dbReference>
<dbReference type="InterPro" id="IPR016073">
    <property type="entry name" value="Skp1_comp_POZ"/>
</dbReference>
<dbReference type="GO" id="GO:0006511">
    <property type="term" value="P:ubiquitin-dependent protein catabolic process"/>
    <property type="evidence" value="ECO:0007669"/>
    <property type="project" value="InterPro"/>
</dbReference>
<dbReference type="SMART" id="SM00512">
    <property type="entry name" value="Skp1"/>
    <property type="match status" value="1"/>
</dbReference>
<feature type="domain" description="SKP1 component POZ" evidence="6">
    <location>
        <begin position="15"/>
        <end position="74"/>
    </location>
</feature>
<protein>
    <recommendedName>
        <fullName evidence="3">Elongin-C</fullName>
    </recommendedName>
</protein>
<comment type="similarity">
    <text evidence="2">Belongs to the SKP1 family.</text>
</comment>
<gene>
    <name evidence="7" type="ORF">QBC35DRAFT_490585</name>
</gene>
<name>A0AAN6WY27_9PEZI</name>
<evidence type="ECO:0000313" key="8">
    <source>
        <dbReference type="Proteomes" id="UP001302126"/>
    </source>
</evidence>
<dbReference type="Pfam" id="PF03931">
    <property type="entry name" value="Skp1_POZ"/>
    <property type="match status" value="1"/>
</dbReference>
<dbReference type="InterPro" id="IPR011333">
    <property type="entry name" value="SKP1/BTB/POZ_sf"/>
</dbReference>
<keyword evidence="4" id="KW-0539">Nucleus</keyword>